<feature type="transmembrane region" description="Helical" evidence="1">
    <location>
        <begin position="152"/>
        <end position="171"/>
    </location>
</feature>
<feature type="transmembrane region" description="Helical" evidence="1">
    <location>
        <begin position="37"/>
        <end position="58"/>
    </location>
</feature>
<feature type="transmembrane region" description="Helical" evidence="1">
    <location>
        <begin position="183"/>
        <end position="204"/>
    </location>
</feature>
<protein>
    <submittedName>
        <fullName evidence="2">Uncharacterized protein</fullName>
    </submittedName>
</protein>
<sequence length="338" mass="39176">MPVTSVIVAYNWNASILDKLVFSRRVFTGIAENQQNFSYFLGASGSLTIFLMTIKYHWKFRKSRGKTNLVQTTIDQIYMVTIIPTIGCCLAVCHVILSSILQTIPAYDQIKQWTEKDLKQSTNFLCYLYISIQSLYICGIAVIIIADFVFGNMIDVLITLLVIQRAFIIFFGQKFKFLVGKNAFRILSIIIWGLFSIYRIFMILEYREIDNRESIELCPEYIEFYNFTITSSICISIFCTILYSLLFYYLFKQRNNANFWEVPEIAFLYEGVPILISRVLEVKLNKFFVVKISKVHKMLKNLDARIMKDAEEQLSNEDVNHVMTGARSPKTGGKVKSY</sequence>
<feature type="transmembrane region" description="Helical" evidence="1">
    <location>
        <begin position="124"/>
        <end position="146"/>
    </location>
</feature>
<dbReference type="Proteomes" id="UP001152747">
    <property type="component" value="Unassembled WGS sequence"/>
</dbReference>
<keyword evidence="1" id="KW-0472">Membrane</keyword>
<accession>A0A9P1NA19</accession>
<keyword evidence="1" id="KW-1133">Transmembrane helix</keyword>
<dbReference type="AlphaFoldDB" id="A0A9P1NA19"/>
<feature type="transmembrane region" description="Helical" evidence="1">
    <location>
        <begin position="78"/>
        <end position="104"/>
    </location>
</feature>
<feature type="transmembrane region" description="Helical" evidence="1">
    <location>
        <begin position="224"/>
        <end position="251"/>
    </location>
</feature>
<evidence type="ECO:0000313" key="3">
    <source>
        <dbReference type="Proteomes" id="UP001152747"/>
    </source>
</evidence>
<comment type="caution">
    <text evidence="2">The sequence shown here is derived from an EMBL/GenBank/DDBJ whole genome shotgun (WGS) entry which is preliminary data.</text>
</comment>
<keyword evidence="1" id="KW-0812">Transmembrane</keyword>
<gene>
    <name evidence="2" type="ORF">CAMP_LOCUS16368</name>
</gene>
<reference evidence="2" key="1">
    <citation type="submission" date="2022-11" db="EMBL/GenBank/DDBJ databases">
        <authorList>
            <person name="Kikuchi T."/>
        </authorList>
    </citation>
    <scope>NUCLEOTIDE SEQUENCE</scope>
    <source>
        <strain evidence="2">PS1010</strain>
    </source>
</reference>
<evidence type="ECO:0000256" key="1">
    <source>
        <dbReference type="SAM" id="Phobius"/>
    </source>
</evidence>
<keyword evidence="3" id="KW-1185">Reference proteome</keyword>
<organism evidence="2 3">
    <name type="scientific">Caenorhabditis angaria</name>
    <dbReference type="NCBI Taxonomy" id="860376"/>
    <lineage>
        <taxon>Eukaryota</taxon>
        <taxon>Metazoa</taxon>
        <taxon>Ecdysozoa</taxon>
        <taxon>Nematoda</taxon>
        <taxon>Chromadorea</taxon>
        <taxon>Rhabditida</taxon>
        <taxon>Rhabditina</taxon>
        <taxon>Rhabditomorpha</taxon>
        <taxon>Rhabditoidea</taxon>
        <taxon>Rhabditidae</taxon>
        <taxon>Peloderinae</taxon>
        <taxon>Caenorhabditis</taxon>
    </lineage>
</organism>
<dbReference type="EMBL" id="CANHGI010000005">
    <property type="protein sequence ID" value="CAI5453731.1"/>
    <property type="molecule type" value="Genomic_DNA"/>
</dbReference>
<name>A0A9P1NA19_9PELO</name>
<evidence type="ECO:0000313" key="2">
    <source>
        <dbReference type="EMBL" id="CAI5453731.1"/>
    </source>
</evidence>
<proteinExistence type="predicted"/>